<organism evidence="2 3">
    <name type="scientific">Okeania hirsuta</name>
    <dbReference type="NCBI Taxonomy" id="1458930"/>
    <lineage>
        <taxon>Bacteria</taxon>
        <taxon>Bacillati</taxon>
        <taxon>Cyanobacteriota</taxon>
        <taxon>Cyanophyceae</taxon>
        <taxon>Oscillatoriophycideae</taxon>
        <taxon>Oscillatoriales</taxon>
        <taxon>Microcoleaceae</taxon>
        <taxon>Okeania</taxon>
    </lineage>
</organism>
<protein>
    <submittedName>
        <fullName evidence="2">Uncharacterized protein</fullName>
    </submittedName>
</protein>
<dbReference type="Proteomes" id="UP000269154">
    <property type="component" value="Unassembled WGS sequence"/>
</dbReference>
<accession>A0A3N6PUX0</accession>
<dbReference type="EMBL" id="RCBY01000533">
    <property type="protein sequence ID" value="RQH16872.1"/>
    <property type="molecule type" value="Genomic_DNA"/>
</dbReference>
<keyword evidence="3" id="KW-1185">Reference proteome</keyword>
<evidence type="ECO:0000256" key="1">
    <source>
        <dbReference type="SAM" id="MobiDB-lite"/>
    </source>
</evidence>
<name>A0A3N6PUX0_9CYAN</name>
<evidence type="ECO:0000313" key="2">
    <source>
        <dbReference type="EMBL" id="RQH16872.1"/>
    </source>
</evidence>
<evidence type="ECO:0000313" key="3">
    <source>
        <dbReference type="Proteomes" id="UP000269154"/>
    </source>
</evidence>
<gene>
    <name evidence="2" type="ORF">D5R40_33680</name>
</gene>
<feature type="region of interest" description="Disordered" evidence="1">
    <location>
        <begin position="1"/>
        <end position="56"/>
    </location>
</feature>
<proteinExistence type="predicted"/>
<dbReference type="AlphaFoldDB" id="A0A3N6PUX0"/>
<reference evidence="2 3" key="1">
    <citation type="journal article" date="2018" name="ACS Chem. Biol.">
        <title>Ketoreductase domain dysfunction expands chemodiversity: malyngamide biosynthesis in the cyanobacterium Okeania hirsuta.</title>
        <authorList>
            <person name="Moss N.A."/>
            <person name="Leao T."/>
            <person name="Rankin M."/>
            <person name="McCullough T.M."/>
            <person name="Qu P."/>
            <person name="Korobeynikov A."/>
            <person name="Smith J.L."/>
            <person name="Gerwick L."/>
            <person name="Gerwick W.H."/>
        </authorList>
    </citation>
    <scope>NUCLEOTIDE SEQUENCE [LARGE SCALE GENOMIC DNA]</scope>
    <source>
        <strain evidence="2 3">PAB10Feb10-1</strain>
    </source>
</reference>
<sequence length="87" mass="10047">MQVLPTAPWEPAGRTARPRERSDPASVQTQGNADQERERALSRLKNTPHLPTSPPPHLFLNRYQMSSIVFTVKNWYCILPNEQKQYC</sequence>
<comment type="caution">
    <text evidence="2">The sequence shown here is derived from an EMBL/GenBank/DDBJ whole genome shotgun (WGS) entry which is preliminary data.</text>
</comment>